<feature type="compositionally biased region" description="Pro residues" evidence="1">
    <location>
        <begin position="185"/>
        <end position="197"/>
    </location>
</feature>
<keyword evidence="2" id="KW-0812">Transmembrane</keyword>
<keyword evidence="2" id="KW-0472">Membrane</keyword>
<dbReference type="OrthoDB" id="3406034at2"/>
<feature type="compositionally biased region" description="Low complexity" evidence="1">
    <location>
        <begin position="163"/>
        <end position="184"/>
    </location>
</feature>
<feature type="compositionally biased region" description="Pro residues" evidence="1">
    <location>
        <begin position="109"/>
        <end position="127"/>
    </location>
</feature>
<feature type="transmembrane region" description="Helical" evidence="2">
    <location>
        <begin position="239"/>
        <end position="261"/>
    </location>
</feature>
<keyword evidence="4" id="KW-1185">Reference proteome</keyword>
<feature type="region of interest" description="Disordered" evidence="1">
    <location>
        <begin position="260"/>
        <end position="279"/>
    </location>
</feature>
<reference evidence="3 4" key="1">
    <citation type="submission" date="2019-06" db="EMBL/GenBank/DDBJ databases">
        <title>Micromonospora ordensis sp. nov., isolated from deep marine sediment.</title>
        <authorList>
            <person name="Veyisoglu A."/>
            <person name="Carro L."/>
            <person name="Klenk H.-P."/>
            <person name="Sahin N."/>
        </authorList>
    </citation>
    <scope>NUCLEOTIDE SEQUENCE [LARGE SCALE GENOMIC DNA]</scope>
    <source>
        <strain evidence="3 4">S2509</strain>
    </source>
</reference>
<organism evidence="3 4">
    <name type="scientific">Micromonospora orduensis</name>
    <dbReference type="NCBI Taxonomy" id="1420891"/>
    <lineage>
        <taxon>Bacteria</taxon>
        <taxon>Bacillati</taxon>
        <taxon>Actinomycetota</taxon>
        <taxon>Actinomycetes</taxon>
        <taxon>Micromonosporales</taxon>
        <taxon>Micromonosporaceae</taxon>
        <taxon>Micromonospora</taxon>
    </lineage>
</organism>
<protein>
    <submittedName>
        <fullName evidence="3">Uncharacterized protein</fullName>
    </submittedName>
</protein>
<sequence length="440" mass="45956">MQPESPYRYTHMLGACQVGKAWAAVDGQGQFATVAVLDGVAASDERWRVAFGNAANALAQAAGGHRYADADLTAAHPWVAYRAEEGHAPQRLFQSLGMDYQPVPDLPVSAPPTSAPPSSAPPTPPVSGVPQQASGPPQSQTPELVSEKPQLPWAVHMSPVSGQPVSASAQPVSAAPQPVSAAPASPAPATPTPPPVSAAPQSPAYVDSGPSVPPFDPLSTSGGRRIAPVARPPRSRTGLWVGGIILTAVLAAGAGFLGGGARGGDTPPEARPPASQPTPLFEKTQYALNKAKFDPDLVPLAEPWLARMGDCASDREAGGPKLPKDEKRHVFCRYGNVFVHFALFESTTTKDAARAYREQLAFLAGTLSPGIRQGARTTGGASGATGSYVEYAGNPGDGRVMCGIWWDRDDRLGAVYFETPCESGIGGNWDALRDLWHRNS</sequence>
<dbReference type="AlphaFoldDB" id="A0A5C4QX13"/>
<gene>
    <name evidence="3" type="ORF">FHG89_06620</name>
</gene>
<proteinExistence type="predicted"/>
<evidence type="ECO:0000313" key="3">
    <source>
        <dbReference type="EMBL" id="TNH30550.1"/>
    </source>
</evidence>
<name>A0A5C4QX13_9ACTN</name>
<accession>A0A5C4QX13</accession>
<feature type="region of interest" description="Disordered" evidence="1">
    <location>
        <begin position="103"/>
        <end position="233"/>
    </location>
</feature>
<evidence type="ECO:0000256" key="2">
    <source>
        <dbReference type="SAM" id="Phobius"/>
    </source>
</evidence>
<dbReference type="Proteomes" id="UP000306145">
    <property type="component" value="Unassembled WGS sequence"/>
</dbReference>
<dbReference type="RefSeq" id="WP_139583472.1">
    <property type="nucleotide sequence ID" value="NZ_VDFY01000106.1"/>
</dbReference>
<evidence type="ECO:0000256" key="1">
    <source>
        <dbReference type="SAM" id="MobiDB-lite"/>
    </source>
</evidence>
<comment type="caution">
    <text evidence="3">The sequence shown here is derived from an EMBL/GenBank/DDBJ whole genome shotgun (WGS) entry which is preliminary data.</text>
</comment>
<feature type="compositionally biased region" description="Polar residues" evidence="1">
    <location>
        <begin position="131"/>
        <end position="143"/>
    </location>
</feature>
<evidence type="ECO:0000313" key="4">
    <source>
        <dbReference type="Proteomes" id="UP000306145"/>
    </source>
</evidence>
<dbReference type="EMBL" id="VDFY01000106">
    <property type="protein sequence ID" value="TNH30550.1"/>
    <property type="molecule type" value="Genomic_DNA"/>
</dbReference>
<keyword evidence="2" id="KW-1133">Transmembrane helix</keyword>